<protein>
    <submittedName>
        <fullName evidence="1">Uncharacterized protein</fullName>
    </submittedName>
</protein>
<name>A0A317ZE28_STAPS</name>
<evidence type="ECO:0000313" key="2">
    <source>
        <dbReference type="Proteomes" id="UP000246351"/>
    </source>
</evidence>
<feature type="non-terminal residue" evidence="1">
    <location>
        <position position="76"/>
    </location>
</feature>
<gene>
    <name evidence="1" type="ORF">DD924_03000</name>
</gene>
<reference evidence="1 2" key="1">
    <citation type="journal article" date="2018" name="Vet. Microbiol.">
        <title>Clonal diversity and geographic distribution of methicillin-resistant Staphylococcus pseudintermedius from Australian animals: Discovery of novel sequence types.</title>
        <authorList>
            <person name="Worthing K.A."/>
            <person name="Abraham S."/>
            <person name="Coombs G.W."/>
            <person name="Pang S."/>
            <person name="Saputra S."/>
            <person name="Jordan D."/>
            <person name="Trott D.J."/>
            <person name="Norris J.M."/>
        </authorList>
    </citation>
    <scope>NUCLEOTIDE SEQUENCE [LARGE SCALE GENOMIC DNA]</scope>
    <source>
        <strain evidence="1 2">ST71 3</strain>
    </source>
</reference>
<evidence type="ECO:0000313" key="1">
    <source>
        <dbReference type="EMBL" id="PWZ99375.1"/>
    </source>
</evidence>
<sequence length="76" mass="7862">TGAEKLLGKEGALAALGMKRQAIQTKISTVATKIWGAVTDTARGIANGFRYAVARLTTSQVLTTVKTKIATAATKA</sequence>
<proteinExistence type="predicted"/>
<dbReference type="AlphaFoldDB" id="A0A317ZE28"/>
<organism evidence="1 2">
    <name type="scientific">Staphylococcus pseudintermedius</name>
    <dbReference type="NCBI Taxonomy" id="283734"/>
    <lineage>
        <taxon>Bacteria</taxon>
        <taxon>Bacillati</taxon>
        <taxon>Bacillota</taxon>
        <taxon>Bacilli</taxon>
        <taxon>Bacillales</taxon>
        <taxon>Staphylococcaceae</taxon>
        <taxon>Staphylococcus</taxon>
        <taxon>Staphylococcus intermedius group</taxon>
    </lineage>
</organism>
<feature type="non-terminal residue" evidence="1">
    <location>
        <position position="1"/>
    </location>
</feature>
<dbReference type="Proteomes" id="UP000246351">
    <property type="component" value="Unassembled WGS sequence"/>
</dbReference>
<accession>A0A317ZE28</accession>
<dbReference type="EMBL" id="QEIV01000235">
    <property type="protein sequence ID" value="PWZ99375.1"/>
    <property type="molecule type" value="Genomic_DNA"/>
</dbReference>
<comment type="caution">
    <text evidence="1">The sequence shown here is derived from an EMBL/GenBank/DDBJ whole genome shotgun (WGS) entry which is preliminary data.</text>
</comment>